<gene>
    <name evidence="9" type="ORF">ENM84_02185</name>
</gene>
<feature type="transmembrane region" description="Helical" evidence="8">
    <location>
        <begin position="231"/>
        <end position="258"/>
    </location>
</feature>
<dbReference type="InterPro" id="IPR026392">
    <property type="entry name" value="Exo/Archaeosortase_dom"/>
</dbReference>
<evidence type="ECO:0000256" key="5">
    <source>
        <dbReference type="ARBA" id="ARBA00022801"/>
    </source>
</evidence>
<sequence length="555" mass="62269">MQSEPVYKEHMFRLIVGFTFVALLLGFLAETAYREFFESITRLVSSEEYSYLLISLFSVFTVIYMSIRYTGFSYGIRLSKIFFIMLTTFISLAFYSLSNFDLEHKVQLLGLSFVFLFITLILLIYEPNSLSEVIPLLTPFLLIPLPTGFLDKLTPIISRYIGRIAGFLANVKVVEASGFTQLEVVSVSGEVTRLSVEAACTGIVTASSIVAVIPILLYMVTFSEDKPLKKVAIATIALFSAFAIGLIGNLVRVLIVVYTTMKIGVEQAYTLFHYTPSLIYSTISILVAFLIVQKYCRFRPVFSRVTSRSLPSEATWGYITGIFLLAILFTCVVSLVLMNVTTRGIDNNVNGLVVKVDDISDYLNNPDKHLSTNNVIFTTKYYDSFLTRVLGAFAVYRVGIGVGGNMFLGYIEIVDTPARLHTWQLCLAVQGYTVRSSWIDLINNTKITYISIEKDGWRGILAYILIPTIVKTSDGVFNLYTRISILASENLYSLATNLNTTLISLIREYRVAELNTGSNWFTNAFALGTTLTLVVFITYVVVVLVWSYRFKARRG</sequence>
<dbReference type="InterPro" id="IPR019127">
    <property type="entry name" value="Exosortase"/>
</dbReference>
<dbReference type="GO" id="GO:0006508">
    <property type="term" value="P:proteolysis"/>
    <property type="evidence" value="ECO:0007669"/>
    <property type="project" value="UniProtKB-KW"/>
</dbReference>
<proteinExistence type="predicted"/>
<keyword evidence="7 8" id="KW-0472">Membrane</keyword>
<comment type="subcellular location">
    <subcellularLocation>
        <location evidence="1">Cell membrane</location>
        <topology evidence="1">Multi-pass membrane protein</topology>
    </subcellularLocation>
</comment>
<feature type="transmembrane region" description="Helical" evidence="8">
    <location>
        <begin position="106"/>
        <end position="125"/>
    </location>
</feature>
<keyword evidence="3" id="KW-0645">Protease</keyword>
<feature type="transmembrane region" description="Helical" evidence="8">
    <location>
        <begin position="12"/>
        <end position="29"/>
    </location>
</feature>
<protein>
    <submittedName>
        <fullName evidence="9">Exosortase/archaeosortase family protein</fullName>
    </submittedName>
</protein>
<evidence type="ECO:0000256" key="6">
    <source>
        <dbReference type="ARBA" id="ARBA00022989"/>
    </source>
</evidence>
<dbReference type="NCBIfam" id="TIGR04178">
    <property type="entry name" value="exo_archaeo"/>
    <property type="match status" value="1"/>
</dbReference>
<keyword evidence="2" id="KW-1003">Cell membrane</keyword>
<feature type="transmembrane region" description="Helical" evidence="8">
    <location>
        <begin position="316"/>
        <end position="338"/>
    </location>
</feature>
<reference evidence="9" key="1">
    <citation type="journal article" date="2020" name="mSystems">
        <title>Genome- and Community-Level Interaction Insights into Carbon Utilization and Element Cycling Functions of Hydrothermarchaeota in Hydrothermal Sediment.</title>
        <authorList>
            <person name="Zhou Z."/>
            <person name="Liu Y."/>
            <person name="Xu W."/>
            <person name="Pan J."/>
            <person name="Luo Z.H."/>
            <person name="Li M."/>
        </authorList>
    </citation>
    <scope>NUCLEOTIDE SEQUENCE [LARGE SCALE GENOMIC DNA]</scope>
    <source>
        <strain evidence="9">SpSt-1121</strain>
    </source>
</reference>
<dbReference type="AlphaFoldDB" id="A0A7C5TFA2"/>
<feature type="transmembrane region" description="Helical" evidence="8">
    <location>
        <begin position="196"/>
        <end position="219"/>
    </location>
</feature>
<evidence type="ECO:0000256" key="4">
    <source>
        <dbReference type="ARBA" id="ARBA00022692"/>
    </source>
</evidence>
<evidence type="ECO:0000256" key="8">
    <source>
        <dbReference type="SAM" id="Phobius"/>
    </source>
</evidence>
<dbReference type="GO" id="GO:0005886">
    <property type="term" value="C:plasma membrane"/>
    <property type="evidence" value="ECO:0007669"/>
    <property type="project" value="UniProtKB-SubCell"/>
</dbReference>
<dbReference type="Pfam" id="PF09721">
    <property type="entry name" value="Exosortase_EpsH"/>
    <property type="match status" value="1"/>
</dbReference>
<dbReference type="GO" id="GO:0008233">
    <property type="term" value="F:peptidase activity"/>
    <property type="evidence" value="ECO:0007669"/>
    <property type="project" value="UniProtKB-KW"/>
</dbReference>
<comment type="caution">
    <text evidence="9">The sequence shown here is derived from an EMBL/GenBank/DDBJ whole genome shotgun (WGS) entry which is preliminary data.</text>
</comment>
<feature type="transmembrane region" description="Helical" evidence="8">
    <location>
        <begin position="81"/>
        <end position="100"/>
    </location>
</feature>
<accession>A0A7C5TFA2</accession>
<feature type="transmembrane region" description="Helical" evidence="8">
    <location>
        <begin position="278"/>
        <end position="296"/>
    </location>
</feature>
<feature type="transmembrane region" description="Helical" evidence="8">
    <location>
        <begin position="49"/>
        <end position="69"/>
    </location>
</feature>
<dbReference type="EMBL" id="DRZI01000085">
    <property type="protein sequence ID" value="HHP81454.1"/>
    <property type="molecule type" value="Genomic_DNA"/>
</dbReference>
<keyword evidence="5" id="KW-0378">Hydrolase</keyword>
<name>A0A7C5TFA2_9CREN</name>
<organism evidence="9">
    <name type="scientific">Ignisphaera aggregans</name>
    <dbReference type="NCBI Taxonomy" id="334771"/>
    <lineage>
        <taxon>Archaea</taxon>
        <taxon>Thermoproteota</taxon>
        <taxon>Thermoprotei</taxon>
        <taxon>Desulfurococcales</taxon>
        <taxon>Desulfurococcaceae</taxon>
        <taxon>Ignisphaera</taxon>
    </lineage>
</organism>
<evidence type="ECO:0000256" key="3">
    <source>
        <dbReference type="ARBA" id="ARBA00022670"/>
    </source>
</evidence>
<evidence type="ECO:0000256" key="1">
    <source>
        <dbReference type="ARBA" id="ARBA00004651"/>
    </source>
</evidence>
<keyword evidence="4 8" id="KW-0812">Transmembrane</keyword>
<feature type="transmembrane region" description="Helical" evidence="8">
    <location>
        <begin position="520"/>
        <end position="546"/>
    </location>
</feature>
<keyword evidence="6 8" id="KW-1133">Transmembrane helix</keyword>
<evidence type="ECO:0000256" key="2">
    <source>
        <dbReference type="ARBA" id="ARBA00022475"/>
    </source>
</evidence>
<evidence type="ECO:0000313" key="9">
    <source>
        <dbReference type="EMBL" id="HHP81454.1"/>
    </source>
</evidence>
<evidence type="ECO:0000256" key="7">
    <source>
        <dbReference type="ARBA" id="ARBA00023136"/>
    </source>
</evidence>